<dbReference type="RefSeq" id="WP_190194693.1">
    <property type="nucleotide sequence ID" value="NZ_BMVU01000075.1"/>
</dbReference>
<accession>A0A918U8X0</accession>
<evidence type="ECO:0000259" key="1">
    <source>
        <dbReference type="Pfam" id="PF13340"/>
    </source>
</evidence>
<sequence length="145" mass="15847">MSDELWSLAAPLLSSFSSCPQGRHTDPHGERPAFTAVVYVLASGCAWRHLPDSFGISPATARRRFSMWTRNGLWRQLRQAVLDEPGFRSESDWASAIVDAAEVRARADVREGSENMTRGTFHMPAAKCAMAEGQARASSVRGPVG</sequence>
<dbReference type="Pfam" id="PF13340">
    <property type="entry name" value="DUF4096"/>
    <property type="match status" value="1"/>
</dbReference>
<organism evidence="2 3">
    <name type="scientific">Streptomyces minutiscleroticus</name>
    <dbReference type="NCBI Taxonomy" id="68238"/>
    <lineage>
        <taxon>Bacteria</taxon>
        <taxon>Bacillati</taxon>
        <taxon>Actinomycetota</taxon>
        <taxon>Actinomycetes</taxon>
        <taxon>Kitasatosporales</taxon>
        <taxon>Streptomycetaceae</taxon>
        <taxon>Streptomyces</taxon>
    </lineage>
</organism>
<protein>
    <recommendedName>
        <fullName evidence="1">Insertion element IS402-like domain-containing protein</fullName>
    </recommendedName>
</protein>
<reference evidence="2" key="2">
    <citation type="submission" date="2020-09" db="EMBL/GenBank/DDBJ databases">
        <authorList>
            <person name="Sun Q."/>
            <person name="Ohkuma M."/>
        </authorList>
    </citation>
    <scope>NUCLEOTIDE SEQUENCE</scope>
    <source>
        <strain evidence="2">JCM 4790</strain>
    </source>
</reference>
<feature type="domain" description="Insertion element IS402-like" evidence="1">
    <location>
        <begin position="1"/>
        <end position="77"/>
    </location>
</feature>
<dbReference type="AlphaFoldDB" id="A0A918U8X0"/>
<gene>
    <name evidence="2" type="ORF">GCM10010358_74250</name>
</gene>
<comment type="caution">
    <text evidence="2">The sequence shown here is derived from an EMBL/GenBank/DDBJ whole genome shotgun (WGS) entry which is preliminary data.</text>
</comment>
<keyword evidence="3" id="KW-1185">Reference proteome</keyword>
<dbReference type="PANTHER" id="PTHR46637:SF1">
    <property type="entry name" value="BLL5188 PROTEIN"/>
    <property type="match status" value="1"/>
</dbReference>
<proteinExistence type="predicted"/>
<dbReference type="InterPro" id="IPR052909">
    <property type="entry name" value="Transposase_6_like"/>
</dbReference>
<dbReference type="Proteomes" id="UP000619244">
    <property type="component" value="Unassembled WGS sequence"/>
</dbReference>
<dbReference type="EMBL" id="BMVU01000075">
    <property type="protein sequence ID" value="GGY10897.1"/>
    <property type="molecule type" value="Genomic_DNA"/>
</dbReference>
<dbReference type="InterPro" id="IPR025161">
    <property type="entry name" value="IS402-like_dom"/>
</dbReference>
<evidence type="ECO:0000313" key="2">
    <source>
        <dbReference type="EMBL" id="GGY10897.1"/>
    </source>
</evidence>
<reference evidence="2" key="1">
    <citation type="journal article" date="2014" name="Int. J. Syst. Evol. Microbiol.">
        <title>Complete genome sequence of Corynebacterium casei LMG S-19264T (=DSM 44701T), isolated from a smear-ripened cheese.</title>
        <authorList>
            <consortium name="US DOE Joint Genome Institute (JGI-PGF)"/>
            <person name="Walter F."/>
            <person name="Albersmeier A."/>
            <person name="Kalinowski J."/>
            <person name="Ruckert C."/>
        </authorList>
    </citation>
    <scope>NUCLEOTIDE SEQUENCE</scope>
    <source>
        <strain evidence="2">JCM 4790</strain>
    </source>
</reference>
<name>A0A918U8X0_9ACTN</name>
<dbReference type="PANTHER" id="PTHR46637">
    <property type="entry name" value="TIS1421-TRANSPOSASE PROTEIN A"/>
    <property type="match status" value="1"/>
</dbReference>
<evidence type="ECO:0000313" key="3">
    <source>
        <dbReference type="Proteomes" id="UP000619244"/>
    </source>
</evidence>